<accession>A0AAW3ZL80</accession>
<dbReference type="PANTHER" id="PTHR43575:SF1">
    <property type="entry name" value="PROTEIN ABCI7, CHLOROPLASTIC"/>
    <property type="match status" value="1"/>
</dbReference>
<feature type="domain" description="SUF system FeS cluster assembly SufBD core" evidence="2">
    <location>
        <begin position="183"/>
        <end position="409"/>
    </location>
</feature>
<comment type="caution">
    <text evidence="4">The sequence shown here is derived from an EMBL/GenBank/DDBJ whole genome shotgun (WGS) entry which is preliminary data.</text>
</comment>
<gene>
    <name evidence="4" type="ORF">IFO71_09315</name>
</gene>
<evidence type="ECO:0000259" key="3">
    <source>
        <dbReference type="Pfam" id="PF19295"/>
    </source>
</evidence>
<dbReference type="Pfam" id="PF19295">
    <property type="entry name" value="SufBD_N"/>
    <property type="match status" value="1"/>
</dbReference>
<keyword evidence="5" id="KW-1185">Reference proteome</keyword>
<dbReference type="PANTHER" id="PTHR43575">
    <property type="entry name" value="PROTEIN ABCI7, CHLOROPLASTIC"/>
    <property type="match status" value="1"/>
</dbReference>
<name>A0AAW3ZL80_9GAMM</name>
<sequence length="440" mass="46751">MSELIESFRTAHGGLPSQPQALVGLRQSALDALIDAGLPGPRSEAWKYTSLRALARHRFQPAAEALADAELRALVENIPGPRAVFVNGRFNDALSALEGLPESFEARSMAAALQAGDADAVGAFARPSVDGSAVFALANSALAIDGLLLKLAPGSQHSQPIHLVQISDSRVVPVTTTGPAAGIAWHLRHQFVLGEGAEACLVQHELSLGQGLALGTTVCQLDLARSAAFQQIRLQQLGAGCSHFLRDDVTQRGESRYRRLDLELGQGLSRHELGVQLADAGAVLQADGVLLGTGSAHCDTRLGIVHAAGDTRCDLTWRGLSRDRSRVAFHGGITIDAGADGSEAMLSNKNLLLSEHAEVDTQPVLVIHADEVKAAHGATVGRLDPTALFYLRSRGLPVEQARRLLTAAFCRELLAQVDNETLRQDLIDRLDAALAREDLP</sequence>
<dbReference type="SUPFAM" id="SSF101960">
    <property type="entry name" value="Stabilizer of iron transporter SufD"/>
    <property type="match status" value="1"/>
</dbReference>
<feature type="domain" description="SUF system FeS cluster assembly SufBD N-terminal" evidence="3">
    <location>
        <begin position="19"/>
        <end position="162"/>
    </location>
</feature>
<proteinExistence type="inferred from homology"/>
<dbReference type="RefSeq" id="WP_192029364.1">
    <property type="nucleotide sequence ID" value="NZ_JACYTR010000015.1"/>
</dbReference>
<dbReference type="EMBL" id="JACYTR010000015">
    <property type="protein sequence ID" value="MBD8525942.1"/>
    <property type="molecule type" value="Genomic_DNA"/>
</dbReference>
<comment type="similarity">
    <text evidence="1">Belongs to the iron-sulfur cluster assembly SufBD family.</text>
</comment>
<evidence type="ECO:0000313" key="5">
    <source>
        <dbReference type="Proteomes" id="UP000613768"/>
    </source>
</evidence>
<dbReference type="Proteomes" id="UP000613768">
    <property type="component" value="Unassembled WGS sequence"/>
</dbReference>
<dbReference type="InterPro" id="IPR037284">
    <property type="entry name" value="SUF_FeS_clus_asmbl_SufBD_sf"/>
</dbReference>
<dbReference type="InterPro" id="IPR045595">
    <property type="entry name" value="SufBD_N"/>
</dbReference>
<dbReference type="InterPro" id="IPR000825">
    <property type="entry name" value="SUF_FeS_clus_asmbl_SufBD_core"/>
</dbReference>
<dbReference type="Pfam" id="PF01458">
    <property type="entry name" value="SUFBD_core"/>
    <property type="match status" value="1"/>
</dbReference>
<dbReference type="InterPro" id="IPR055346">
    <property type="entry name" value="Fe-S_cluster_assembly_SufBD"/>
</dbReference>
<dbReference type="GO" id="GO:0016226">
    <property type="term" value="P:iron-sulfur cluster assembly"/>
    <property type="evidence" value="ECO:0007669"/>
    <property type="project" value="InterPro"/>
</dbReference>
<organism evidence="4 5">
    <name type="scientific">Pseudomarimonas arenosa</name>
    <dbReference type="NCBI Taxonomy" id="2774145"/>
    <lineage>
        <taxon>Bacteria</taxon>
        <taxon>Pseudomonadati</taxon>
        <taxon>Pseudomonadota</taxon>
        <taxon>Gammaproteobacteria</taxon>
        <taxon>Lysobacterales</taxon>
        <taxon>Lysobacteraceae</taxon>
        <taxon>Pseudomarimonas</taxon>
    </lineage>
</organism>
<evidence type="ECO:0000256" key="1">
    <source>
        <dbReference type="ARBA" id="ARBA00043967"/>
    </source>
</evidence>
<evidence type="ECO:0000313" key="4">
    <source>
        <dbReference type="EMBL" id="MBD8525942.1"/>
    </source>
</evidence>
<protein>
    <submittedName>
        <fullName evidence="4">SufD family Fe-S cluster assembly protein</fullName>
    </submittedName>
</protein>
<evidence type="ECO:0000259" key="2">
    <source>
        <dbReference type="Pfam" id="PF01458"/>
    </source>
</evidence>
<dbReference type="AlphaFoldDB" id="A0AAW3ZL80"/>
<reference evidence="4 5" key="1">
    <citation type="submission" date="2020-09" db="EMBL/GenBank/DDBJ databases">
        <title>Pseudoxanthomonas sp. CAU 1598 isolated from sand of Yaerae Beach.</title>
        <authorList>
            <person name="Kim W."/>
        </authorList>
    </citation>
    <scope>NUCLEOTIDE SEQUENCE [LARGE SCALE GENOMIC DNA]</scope>
    <source>
        <strain evidence="4 5">CAU 1598</strain>
    </source>
</reference>